<keyword evidence="2" id="KW-0808">Transferase</keyword>
<feature type="domain" description="Aminotransferase class V" evidence="1">
    <location>
        <begin position="40"/>
        <end position="465"/>
    </location>
</feature>
<keyword evidence="3" id="KW-1185">Reference proteome</keyword>
<dbReference type="InterPro" id="IPR015424">
    <property type="entry name" value="PyrdxlP-dep_Trfase"/>
</dbReference>
<dbReference type="SUPFAM" id="SSF53383">
    <property type="entry name" value="PLP-dependent transferases"/>
    <property type="match status" value="1"/>
</dbReference>
<dbReference type="AlphaFoldDB" id="A0A6A5QYF5"/>
<organism evidence="2 3">
    <name type="scientific">Ampelomyces quisqualis</name>
    <name type="common">Powdery mildew agent</name>
    <dbReference type="NCBI Taxonomy" id="50730"/>
    <lineage>
        <taxon>Eukaryota</taxon>
        <taxon>Fungi</taxon>
        <taxon>Dikarya</taxon>
        <taxon>Ascomycota</taxon>
        <taxon>Pezizomycotina</taxon>
        <taxon>Dothideomycetes</taxon>
        <taxon>Pleosporomycetidae</taxon>
        <taxon>Pleosporales</taxon>
        <taxon>Pleosporineae</taxon>
        <taxon>Phaeosphaeriaceae</taxon>
        <taxon>Ampelomyces</taxon>
    </lineage>
</organism>
<sequence>MNFGFRRRVVWGDLDRKRVTYNDRVARLRKSEYPMLKNLTYLDHGGTTLASRSLLDSFCAEMKATLLANPHSDASNPSASSKIVAETRMKVLHFFNADPDKFDVIFTTNTTAAVKLVMECFSGLDSGFDYVYHQNCHTSLVGVRENAVSSRCLTSDEDIDEWLDYGTDLLELGEQPTLFAYPAQSNMNGQRLPLTWPHRLRKSGRHSNTYTILDAAALVSTSPLDLGDHAAAADFTVLSFYKIFGFPDLGALIVRKASSHILEHRRYFGGGTTEMTTCFGDDPWVARKEASLHARLEDGTIAIRNILALRCAIDCHRRLFGNMKDISEHTRWLAELLYARLRDLRHFNGARVCHIYKAAGSTFDDASTQGATIALNVKLRDGSWLGPFAVGAMLRKHQIHVRTGSLCNPAGMAIALDLTPTKIRAAFEEGFRCNQQDDVRAGDVLFGMVRVTLGAMSTLQDVENFVSFFEQQIVDGSQKFSLESDEHLSVEKVKAPSCVTPSRHSSLPRELWTRVIGCFALCLSTPRS</sequence>
<accession>A0A6A5QYF5</accession>
<evidence type="ECO:0000259" key="1">
    <source>
        <dbReference type="Pfam" id="PF00266"/>
    </source>
</evidence>
<evidence type="ECO:0000313" key="3">
    <source>
        <dbReference type="Proteomes" id="UP000800096"/>
    </source>
</evidence>
<name>A0A6A5QYF5_AMPQU</name>
<dbReference type="Pfam" id="PF00266">
    <property type="entry name" value="Aminotran_5"/>
    <property type="match status" value="1"/>
</dbReference>
<dbReference type="PANTHER" id="PTHR14237:SF80">
    <property type="entry name" value="MOLYBDENUM COFACTOR SULFURASE"/>
    <property type="match status" value="1"/>
</dbReference>
<dbReference type="Gene3D" id="3.40.640.10">
    <property type="entry name" value="Type I PLP-dependent aspartate aminotransferase-like (Major domain)"/>
    <property type="match status" value="1"/>
</dbReference>
<evidence type="ECO:0000313" key="2">
    <source>
        <dbReference type="EMBL" id="KAF1919890.1"/>
    </source>
</evidence>
<dbReference type="OrthoDB" id="10264306at2759"/>
<dbReference type="InterPro" id="IPR000192">
    <property type="entry name" value="Aminotrans_V_dom"/>
</dbReference>
<dbReference type="EMBL" id="ML979133">
    <property type="protein sequence ID" value="KAF1919890.1"/>
    <property type="molecule type" value="Genomic_DNA"/>
</dbReference>
<protein>
    <submittedName>
        <fullName evidence="2">Pyridoxal phosphate-dependent transferase</fullName>
    </submittedName>
</protein>
<dbReference type="GO" id="GO:0043545">
    <property type="term" value="P:molybdopterin cofactor metabolic process"/>
    <property type="evidence" value="ECO:0007669"/>
    <property type="project" value="TreeGrafter"/>
</dbReference>
<reference evidence="2" key="1">
    <citation type="journal article" date="2020" name="Stud. Mycol.">
        <title>101 Dothideomycetes genomes: a test case for predicting lifestyles and emergence of pathogens.</title>
        <authorList>
            <person name="Haridas S."/>
            <person name="Albert R."/>
            <person name="Binder M."/>
            <person name="Bloem J."/>
            <person name="Labutti K."/>
            <person name="Salamov A."/>
            <person name="Andreopoulos B."/>
            <person name="Baker S."/>
            <person name="Barry K."/>
            <person name="Bills G."/>
            <person name="Bluhm B."/>
            <person name="Cannon C."/>
            <person name="Castanera R."/>
            <person name="Culley D."/>
            <person name="Daum C."/>
            <person name="Ezra D."/>
            <person name="Gonzalez J."/>
            <person name="Henrissat B."/>
            <person name="Kuo A."/>
            <person name="Liang C."/>
            <person name="Lipzen A."/>
            <person name="Lutzoni F."/>
            <person name="Magnuson J."/>
            <person name="Mondo S."/>
            <person name="Nolan M."/>
            <person name="Ohm R."/>
            <person name="Pangilinan J."/>
            <person name="Park H.-J."/>
            <person name="Ramirez L."/>
            <person name="Alfaro M."/>
            <person name="Sun H."/>
            <person name="Tritt A."/>
            <person name="Yoshinaga Y."/>
            <person name="Zwiers L.-H."/>
            <person name="Turgeon B."/>
            <person name="Goodwin S."/>
            <person name="Spatafora J."/>
            <person name="Crous P."/>
            <person name="Grigoriev I."/>
        </authorList>
    </citation>
    <scope>NUCLEOTIDE SEQUENCE</scope>
    <source>
        <strain evidence="2">HMLAC05119</strain>
    </source>
</reference>
<gene>
    <name evidence="2" type="ORF">BDU57DRAFT_570032</name>
</gene>
<dbReference type="GO" id="GO:0008265">
    <property type="term" value="F:molybdenum cofactor sulfurtransferase activity"/>
    <property type="evidence" value="ECO:0007669"/>
    <property type="project" value="TreeGrafter"/>
</dbReference>
<dbReference type="InterPro" id="IPR015421">
    <property type="entry name" value="PyrdxlP-dep_Trfase_major"/>
</dbReference>
<dbReference type="PANTHER" id="PTHR14237">
    <property type="entry name" value="MOLYBDOPTERIN COFACTOR SULFURASE MOSC"/>
    <property type="match status" value="1"/>
</dbReference>
<proteinExistence type="predicted"/>
<dbReference type="Proteomes" id="UP000800096">
    <property type="component" value="Unassembled WGS sequence"/>
</dbReference>